<name>A0ABU2MLK8_9ACTN</name>
<accession>A0ABU2MLK8</accession>
<organism evidence="1 2">
    <name type="scientific">Streptomyces litchfieldiae</name>
    <dbReference type="NCBI Taxonomy" id="3075543"/>
    <lineage>
        <taxon>Bacteria</taxon>
        <taxon>Bacillati</taxon>
        <taxon>Actinomycetota</taxon>
        <taxon>Actinomycetes</taxon>
        <taxon>Kitasatosporales</taxon>
        <taxon>Streptomycetaceae</taxon>
        <taxon>Streptomyces</taxon>
    </lineage>
</organism>
<dbReference type="EMBL" id="JAVREL010000003">
    <property type="protein sequence ID" value="MDT0342312.1"/>
    <property type="molecule type" value="Genomic_DNA"/>
</dbReference>
<gene>
    <name evidence="1" type="ORF">RM590_06690</name>
</gene>
<dbReference type="InterPro" id="IPR035093">
    <property type="entry name" value="RelE/ParE_toxin_dom_sf"/>
</dbReference>
<dbReference type="Proteomes" id="UP001183246">
    <property type="component" value="Unassembled WGS sequence"/>
</dbReference>
<dbReference type="RefSeq" id="WP_311703451.1">
    <property type="nucleotide sequence ID" value="NZ_JAVREL010000003.1"/>
</dbReference>
<comment type="caution">
    <text evidence="1">The sequence shown here is derived from an EMBL/GenBank/DDBJ whole genome shotgun (WGS) entry which is preliminary data.</text>
</comment>
<evidence type="ECO:0000313" key="1">
    <source>
        <dbReference type="EMBL" id="MDT0342312.1"/>
    </source>
</evidence>
<sequence>MRPSYQVHFTEQAAAKRDSLEGERRAAFDKAVDLLSRDPYSELTRAISATGDDREVRLTQHIMIEYTVSTGRLLIFIIEIFDDQDIFFTG</sequence>
<evidence type="ECO:0000313" key="2">
    <source>
        <dbReference type="Proteomes" id="UP001183246"/>
    </source>
</evidence>
<protein>
    <submittedName>
        <fullName evidence="1">Uncharacterized protein</fullName>
    </submittedName>
</protein>
<proteinExistence type="predicted"/>
<keyword evidence="2" id="KW-1185">Reference proteome</keyword>
<reference evidence="2" key="1">
    <citation type="submission" date="2023-07" db="EMBL/GenBank/DDBJ databases">
        <title>30 novel species of actinomycetes from the DSMZ collection.</title>
        <authorList>
            <person name="Nouioui I."/>
        </authorList>
    </citation>
    <scope>NUCLEOTIDE SEQUENCE [LARGE SCALE GENOMIC DNA]</scope>
    <source>
        <strain evidence="2">DSM 44938</strain>
    </source>
</reference>
<dbReference type="Gene3D" id="3.30.2310.20">
    <property type="entry name" value="RelE-like"/>
    <property type="match status" value="1"/>
</dbReference>